<dbReference type="InterPro" id="IPR001647">
    <property type="entry name" value="HTH_TetR"/>
</dbReference>
<accession>A0A0K1IWW1</accession>
<feature type="DNA-binding region" description="H-T-H motif" evidence="4">
    <location>
        <begin position="34"/>
        <end position="53"/>
    </location>
</feature>
<evidence type="ECO:0000256" key="4">
    <source>
        <dbReference type="PROSITE-ProRule" id="PRU00335"/>
    </source>
</evidence>
<dbReference type="GeneID" id="25247076"/>
<organism evidence="6 7">
    <name type="scientific">Haloferax gibbonsii</name>
    <dbReference type="NCBI Taxonomy" id="35746"/>
    <lineage>
        <taxon>Archaea</taxon>
        <taxon>Methanobacteriati</taxon>
        <taxon>Methanobacteriota</taxon>
        <taxon>Stenosarchaea group</taxon>
        <taxon>Halobacteria</taxon>
        <taxon>Halobacteriales</taxon>
        <taxon>Haloferacaceae</taxon>
        <taxon>Haloferax</taxon>
    </lineage>
</organism>
<keyword evidence="1" id="KW-0805">Transcription regulation</keyword>
<dbReference type="Proteomes" id="UP000066124">
    <property type="component" value="Chromosome"/>
</dbReference>
<dbReference type="SUPFAM" id="SSF46689">
    <property type="entry name" value="Homeodomain-like"/>
    <property type="match status" value="1"/>
</dbReference>
<proteinExistence type="predicted"/>
<dbReference type="InterPro" id="IPR050109">
    <property type="entry name" value="HTH-type_TetR-like_transc_reg"/>
</dbReference>
<dbReference type="InterPro" id="IPR009057">
    <property type="entry name" value="Homeodomain-like_sf"/>
</dbReference>
<keyword evidence="2 4" id="KW-0238">DNA-binding</keyword>
<keyword evidence="3" id="KW-0804">Transcription</keyword>
<dbReference type="PATRIC" id="fig|35746.4.peg.3006"/>
<protein>
    <submittedName>
        <fullName evidence="6">DNA-binding protein</fullName>
    </submittedName>
</protein>
<dbReference type="GO" id="GO:0003700">
    <property type="term" value="F:DNA-binding transcription factor activity"/>
    <property type="evidence" value="ECO:0007669"/>
    <property type="project" value="TreeGrafter"/>
</dbReference>
<dbReference type="SUPFAM" id="SSF48498">
    <property type="entry name" value="Tetracyclin repressor-like, C-terminal domain"/>
    <property type="match status" value="1"/>
</dbReference>
<dbReference type="EMBL" id="CP011947">
    <property type="protein sequence ID" value="AKU08785.1"/>
    <property type="molecule type" value="Genomic_DNA"/>
</dbReference>
<evidence type="ECO:0000256" key="2">
    <source>
        <dbReference type="ARBA" id="ARBA00023125"/>
    </source>
</evidence>
<reference evidence="7" key="1">
    <citation type="journal article" date="2015" name="J. Biotechnol.">
        <title>Complete genome sequence of Haloferax gibbonsii strain ARA6, a potential producer of polyhydroxyalkanoates and halocins isolated from Araruama, Rio de Janeiro, Brasil.</title>
        <authorList>
            <person name="Pinto L.H."/>
            <person name="D'Alincourt Carvalho-Assef A.P."/>
            <person name="Vieira R.P."/>
            <person name="Clementino M.M."/>
            <person name="Albano R.M."/>
        </authorList>
    </citation>
    <scope>NUCLEOTIDE SEQUENCE [LARGE SCALE GENOMIC DNA]</scope>
    <source>
        <strain evidence="7">ARA6</strain>
    </source>
</reference>
<feature type="domain" description="HTH tetR-type" evidence="5">
    <location>
        <begin position="11"/>
        <end position="71"/>
    </location>
</feature>
<evidence type="ECO:0000313" key="7">
    <source>
        <dbReference type="Proteomes" id="UP000066124"/>
    </source>
</evidence>
<dbReference type="PANTHER" id="PTHR30055:SF234">
    <property type="entry name" value="HTH-TYPE TRANSCRIPTIONAL REGULATOR BETI"/>
    <property type="match status" value="1"/>
</dbReference>
<dbReference type="RefSeq" id="WP_050459780.1">
    <property type="nucleotide sequence ID" value="NZ_CP011947.1"/>
</dbReference>
<dbReference type="Gene3D" id="1.10.357.10">
    <property type="entry name" value="Tetracycline Repressor, domain 2"/>
    <property type="match status" value="1"/>
</dbReference>
<gene>
    <name evidence="6" type="ORF">ABY42_13950</name>
</gene>
<evidence type="ECO:0000259" key="5">
    <source>
        <dbReference type="PROSITE" id="PS50977"/>
    </source>
</evidence>
<dbReference type="PROSITE" id="PS50977">
    <property type="entry name" value="HTH_TETR_2"/>
    <property type="match status" value="1"/>
</dbReference>
<evidence type="ECO:0000256" key="1">
    <source>
        <dbReference type="ARBA" id="ARBA00023015"/>
    </source>
</evidence>
<dbReference type="KEGG" id="hgi:ABY42_13950"/>
<evidence type="ECO:0000313" key="6">
    <source>
        <dbReference type="EMBL" id="AKU08785.1"/>
    </source>
</evidence>
<dbReference type="Pfam" id="PF00440">
    <property type="entry name" value="TetR_N"/>
    <property type="match status" value="1"/>
</dbReference>
<dbReference type="AlphaFoldDB" id="A0A0K1IWW1"/>
<sequence>MDDDRIDTGRSETEQAIMDATLRALAKHGYADLSIKNIGTEFEKSTSLLYYHYENKDELLLAFLDYIIDLFVETIDPEADDPDAELREFVEYVLPPEGDLSTCESVPPGVPEPVADSGSVDPFQRAIFELRTQTVHDEQYREKFRRMETHMVETVATLIAREMESGHYREMNAEMMAENLMAFLFRSLDVRVTGTRLESAYAMRDSVYFLLDNVMPKGSHPGEAAARDADGNDTDYDA</sequence>
<evidence type="ECO:0000256" key="3">
    <source>
        <dbReference type="ARBA" id="ARBA00023163"/>
    </source>
</evidence>
<name>A0A0K1IWW1_HALGI</name>
<dbReference type="PANTHER" id="PTHR30055">
    <property type="entry name" value="HTH-TYPE TRANSCRIPTIONAL REGULATOR RUTR"/>
    <property type="match status" value="1"/>
</dbReference>
<dbReference type="InterPro" id="IPR036271">
    <property type="entry name" value="Tet_transcr_reg_TetR-rel_C_sf"/>
</dbReference>
<dbReference type="GO" id="GO:0000976">
    <property type="term" value="F:transcription cis-regulatory region binding"/>
    <property type="evidence" value="ECO:0007669"/>
    <property type="project" value="TreeGrafter"/>
</dbReference>